<accession>A0A6G9YMV5</accession>
<evidence type="ECO:0000256" key="6">
    <source>
        <dbReference type="SAM" id="MobiDB-lite"/>
    </source>
</evidence>
<gene>
    <name evidence="8" type="ORF">F5544_32850</name>
</gene>
<keyword evidence="5 7" id="KW-0472">Membrane</keyword>
<dbReference type="GO" id="GO:0005886">
    <property type="term" value="C:plasma membrane"/>
    <property type="evidence" value="ECO:0007669"/>
    <property type="project" value="UniProtKB-SubCell"/>
</dbReference>
<evidence type="ECO:0000256" key="5">
    <source>
        <dbReference type="ARBA" id="ARBA00023136"/>
    </source>
</evidence>
<evidence type="ECO:0000256" key="7">
    <source>
        <dbReference type="SAM" id="Phobius"/>
    </source>
</evidence>
<evidence type="ECO:0000256" key="1">
    <source>
        <dbReference type="ARBA" id="ARBA00004651"/>
    </source>
</evidence>
<feature type="transmembrane region" description="Helical" evidence="7">
    <location>
        <begin position="256"/>
        <end position="277"/>
    </location>
</feature>
<evidence type="ECO:0000256" key="4">
    <source>
        <dbReference type="ARBA" id="ARBA00022989"/>
    </source>
</evidence>
<dbReference type="PANTHER" id="PTHR30213:SF0">
    <property type="entry name" value="UPF0761 MEMBRANE PROTEIN YIHY"/>
    <property type="match status" value="1"/>
</dbReference>
<dbReference type="Proteomes" id="UP000503540">
    <property type="component" value="Chromosome"/>
</dbReference>
<keyword evidence="9" id="KW-1185">Reference proteome</keyword>
<keyword evidence="4 7" id="KW-1133">Transmembrane helix</keyword>
<comment type="subcellular location">
    <subcellularLocation>
        <location evidence="1">Cell membrane</location>
        <topology evidence="1">Multi-pass membrane protein</topology>
    </subcellularLocation>
</comment>
<feature type="transmembrane region" description="Helical" evidence="7">
    <location>
        <begin position="190"/>
        <end position="209"/>
    </location>
</feature>
<feature type="region of interest" description="Disordered" evidence="6">
    <location>
        <begin position="293"/>
        <end position="314"/>
    </location>
</feature>
<evidence type="ECO:0000256" key="3">
    <source>
        <dbReference type="ARBA" id="ARBA00022692"/>
    </source>
</evidence>
<protein>
    <submittedName>
        <fullName evidence="8">YihY family inner membrane protein</fullName>
    </submittedName>
</protein>
<evidence type="ECO:0000313" key="8">
    <source>
        <dbReference type="EMBL" id="QIS14407.1"/>
    </source>
</evidence>
<sequence length="314" mass="33630">MARRRISNPVQLRWRTWRGVLGRTLMAVWSDELTDWAAALTYYSVLSLFPGLLLLTSLLGLLGHGATDSLIDTVHRLGPGSGTALMVDAINELHGARSLSGPLAIAGFGTAVWTSSGYVGAFIRAANSLYEVCEGRSIWKTLPLRFGLTAAMVVLVAACAIGVVVTGDLARGVGRWLGIGSAGVWLWEVLKWPVLALLVSVVCAVLYWVAPNVRQPGFRWLTPGSVLAVLVWIAASAGFAVYVANFGSYNRVYGSLAAAVIFLVWLWLTNLAVLLGAKFDAELVRGRGIEEGRPPDHKPVLPPRDLPETGSATA</sequence>
<name>A0A6G9YMV5_9NOCA</name>
<dbReference type="Pfam" id="PF03631">
    <property type="entry name" value="Virul_fac_BrkB"/>
    <property type="match status" value="1"/>
</dbReference>
<proteinExistence type="predicted"/>
<reference evidence="8 9" key="1">
    <citation type="journal article" date="2019" name="ACS Chem. Biol.">
        <title>Identification and Mobilization of a Cryptic Antibiotic Biosynthesis Gene Locus from a Human-Pathogenic Nocardia Isolate.</title>
        <authorList>
            <person name="Herisse M."/>
            <person name="Ishida K."/>
            <person name="Porter J.L."/>
            <person name="Howden B."/>
            <person name="Hertweck C."/>
            <person name="Stinear T.P."/>
            <person name="Pidot S.J."/>
        </authorList>
    </citation>
    <scope>NUCLEOTIDE SEQUENCE [LARGE SCALE GENOMIC DNA]</scope>
    <source>
        <strain evidence="8 9">AUSMDU00012717</strain>
    </source>
</reference>
<dbReference type="NCBIfam" id="TIGR00765">
    <property type="entry name" value="yihY_not_rbn"/>
    <property type="match status" value="1"/>
</dbReference>
<keyword evidence="3 7" id="KW-0812">Transmembrane</keyword>
<keyword evidence="2" id="KW-1003">Cell membrane</keyword>
<dbReference type="PIRSF" id="PIRSF035875">
    <property type="entry name" value="RNase_BN"/>
    <property type="match status" value="1"/>
</dbReference>
<dbReference type="RefSeq" id="WP_167476822.1">
    <property type="nucleotide sequence ID" value="NZ_CP046172.1"/>
</dbReference>
<organism evidence="8 9">
    <name type="scientific">Nocardia arthritidis</name>
    <dbReference type="NCBI Taxonomy" id="228602"/>
    <lineage>
        <taxon>Bacteria</taxon>
        <taxon>Bacillati</taxon>
        <taxon>Actinomycetota</taxon>
        <taxon>Actinomycetes</taxon>
        <taxon>Mycobacteriales</taxon>
        <taxon>Nocardiaceae</taxon>
        <taxon>Nocardia</taxon>
    </lineage>
</organism>
<dbReference type="InterPro" id="IPR017039">
    <property type="entry name" value="Virul_fac_BrkB"/>
</dbReference>
<dbReference type="PANTHER" id="PTHR30213">
    <property type="entry name" value="INNER MEMBRANE PROTEIN YHJD"/>
    <property type="match status" value="1"/>
</dbReference>
<feature type="transmembrane region" description="Helical" evidence="7">
    <location>
        <begin position="146"/>
        <end position="170"/>
    </location>
</feature>
<dbReference type="EMBL" id="CP046172">
    <property type="protein sequence ID" value="QIS14407.1"/>
    <property type="molecule type" value="Genomic_DNA"/>
</dbReference>
<feature type="transmembrane region" description="Helical" evidence="7">
    <location>
        <begin position="42"/>
        <end position="62"/>
    </location>
</feature>
<evidence type="ECO:0000313" key="9">
    <source>
        <dbReference type="Proteomes" id="UP000503540"/>
    </source>
</evidence>
<evidence type="ECO:0000256" key="2">
    <source>
        <dbReference type="ARBA" id="ARBA00022475"/>
    </source>
</evidence>
<dbReference type="AlphaFoldDB" id="A0A6G9YMV5"/>
<feature type="transmembrane region" description="Helical" evidence="7">
    <location>
        <begin position="221"/>
        <end position="244"/>
    </location>
</feature>
<dbReference type="KEGG" id="nah:F5544_32850"/>